<evidence type="ECO:0000259" key="9">
    <source>
        <dbReference type="Pfam" id="PF25954"/>
    </source>
</evidence>
<dbReference type="PANTHER" id="PTHR30386">
    <property type="entry name" value="MEMBRANE FUSION SUBUNIT OF EMRAB-TOLC MULTIDRUG EFFLUX PUMP"/>
    <property type="match status" value="1"/>
</dbReference>
<name>A0ABT6R7S3_9BACT</name>
<dbReference type="InterPro" id="IPR058625">
    <property type="entry name" value="MdtA-like_BSH"/>
</dbReference>
<evidence type="ECO:0000313" key="10">
    <source>
        <dbReference type="EMBL" id="MDI3318435.1"/>
    </source>
</evidence>
<evidence type="ECO:0000256" key="7">
    <source>
        <dbReference type="SAM" id="Phobius"/>
    </source>
</evidence>
<dbReference type="InterPro" id="IPR058792">
    <property type="entry name" value="Beta-barrel_RND_2"/>
</dbReference>
<feature type="region of interest" description="Disordered" evidence="6">
    <location>
        <begin position="1"/>
        <end position="23"/>
    </location>
</feature>
<comment type="caution">
    <text evidence="10">The sequence shown here is derived from an EMBL/GenBank/DDBJ whole genome shotgun (WGS) entry which is preliminary data.</text>
</comment>
<evidence type="ECO:0000256" key="2">
    <source>
        <dbReference type="ARBA" id="ARBA00022692"/>
    </source>
</evidence>
<dbReference type="EMBL" id="JASBRG010000001">
    <property type="protein sequence ID" value="MDI3318435.1"/>
    <property type="molecule type" value="Genomic_DNA"/>
</dbReference>
<evidence type="ECO:0000256" key="5">
    <source>
        <dbReference type="SAM" id="Coils"/>
    </source>
</evidence>
<feature type="domain" description="Multidrug resistance protein MdtA-like barrel-sandwich hybrid" evidence="8">
    <location>
        <begin position="70"/>
        <end position="278"/>
    </location>
</feature>
<dbReference type="Gene3D" id="1.10.287.470">
    <property type="entry name" value="Helix hairpin bin"/>
    <property type="match status" value="2"/>
</dbReference>
<feature type="coiled-coil region" evidence="5">
    <location>
        <begin position="181"/>
        <end position="208"/>
    </location>
</feature>
<sequence>METQTQNKVASSNHTEGAHGQEQPKKRNFGFIIVLAALVIGGGTFGVSKYIHGQHHEETDDAQIDANISPVIPRVSGYVTEVRAKDNQFVKKGDTLIILDNRDLLIKVEESEAALLGAKSNLSVAEATTNASKANIATSQASISTADAQIEAAKVNVWRATQDYERYANLIKDHSITQQQYEQALAAKQTAERQLQVLVEQKNAAAKQTAATASQSNATSQQIAVANAVIKQREADLANAKLNLSYAVVLAPADGKISKVSAQVGQYLQAGQSLFSVVLDQSNWVTANFKETQLSKMRVGQKAIVTIDAFPGHKFETTLTSFSPATGSRFALLPPDNATGNFVKVVQRLPVKLEFTNPSDSLVKQLRPGMNVNVDVHLD</sequence>
<dbReference type="InterPro" id="IPR050739">
    <property type="entry name" value="MFP"/>
</dbReference>
<proteinExistence type="predicted"/>
<evidence type="ECO:0000313" key="11">
    <source>
        <dbReference type="Proteomes" id="UP001226434"/>
    </source>
</evidence>
<feature type="transmembrane region" description="Helical" evidence="7">
    <location>
        <begin position="29"/>
        <end position="47"/>
    </location>
</feature>
<dbReference type="RefSeq" id="WP_282332569.1">
    <property type="nucleotide sequence ID" value="NZ_JASBRG010000001.1"/>
</dbReference>
<comment type="subcellular location">
    <subcellularLocation>
        <location evidence="1">Membrane</location>
        <topology evidence="1">Single-pass membrane protein</topology>
    </subcellularLocation>
</comment>
<dbReference type="SUPFAM" id="SSF111369">
    <property type="entry name" value="HlyD-like secretion proteins"/>
    <property type="match status" value="2"/>
</dbReference>
<dbReference type="Pfam" id="PF25917">
    <property type="entry name" value="BSH_RND"/>
    <property type="match status" value="1"/>
</dbReference>
<reference evidence="10 11" key="1">
    <citation type="submission" date="2023-05" db="EMBL/GenBank/DDBJ databases">
        <title>Genome sequence of Pinibacter sp. MAH-24.</title>
        <authorList>
            <person name="Huq M.A."/>
        </authorList>
    </citation>
    <scope>NUCLEOTIDE SEQUENCE [LARGE SCALE GENOMIC DNA]</scope>
    <source>
        <strain evidence="10 11">MAH-24</strain>
    </source>
</reference>
<evidence type="ECO:0000256" key="1">
    <source>
        <dbReference type="ARBA" id="ARBA00004167"/>
    </source>
</evidence>
<dbReference type="Proteomes" id="UP001226434">
    <property type="component" value="Unassembled WGS sequence"/>
</dbReference>
<dbReference type="PRINTS" id="PR01490">
    <property type="entry name" value="RTXTOXIND"/>
</dbReference>
<feature type="compositionally biased region" description="Polar residues" evidence="6">
    <location>
        <begin position="1"/>
        <end position="15"/>
    </location>
</feature>
<evidence type="ECO:0000256" key="4">
    <source>
        <dbReference type="ARBA" id="ARBA00023136"/>
    </source>
</evidence>
<gene>
    <name evidence="10" type="ORF">QJ048_01560</name>
</gene>
<keyword evidence="2 7" id="KW-0812">Transmembrane</keyword>
<dbReference type="Pfam" id="PF25954">
    <property type="entry name" value="Beta-barrel_RND_2"/>
    <property type="match status" value="1"/>
</dbReference>
<evidence type="ECO:0000256" key="6">
    <source>
        <dbReference type="SAM" id="MobiDB-lite"/>
    </source>
</evidence>
<evidence type="ECO:0000259" key="8">
    <source>
        <dbReference type="Pfam" id="PF25917"/>
    </source>
</evidence>
<keyword evidence="4 7" id="KW-0472">Membrane</keyword>
<dbReference type="Gene3D" id="2.40.30.170">
    <property type="match status" value="1"/>
</dbReference>
<protein>
    <submittedName>
        <fullName evidence="10">HlyD family secretion protein</fullName>
    </submittedName>
</protein>
<feature type="domain" description="CusB-like beta-barrel" evidence="9">
    <location>
        <begin position="284"/>
        <end position="325"/>
    </location>
</feature>
<keyword evidence="3 7" id="KW-1133">Transmembrane helix</keyword>
<accession>A0ABT6R7S3</accession>
<dbReference type="PANTHER" id="PTHR30386:SF26">
    <property type="entry name" value="TRANSPORT PROTEIN COMB"/>
    <property type="match status" value="1"/>
</dbReference>
<keyword evidence="5" id="KW-0175">Coiled coil</keyword>
<dbReference type="Gene3D" id="2.40.50.100">
    <property type="match status" value="1"/>
</dbReference>
<evidence type="ECO:0000256" key="3">
    <source>
        <dbReference type="ARBA" id="ARBA00022989"/>
    </source>
</evidence>
<organism evidence="10 11">
    <name type="scientific">Pinibacter soli</name>
    <dbReference type="NCBI Taxonomy" id="3044211"/>
    <lineage>
        <taxon>Bacteria</taxon>
        <taxon>Pseudomonadati</taxon>
        <taxon>Bacteroidota</taxon>
        <taxon>Chitinophagia</taxon>
        <taxon>Chitinophagales</taxon>
        <taxon>Chitinophagaceae</taxon>
        <taxon>Pinibacter</taxon>
    </lineage>
</organism>
<keyword evidence="11" id="KW-1185">Reference proteome</keyword>